<name>A0A2P7S4D6_9HYPH</name>
<protein>
    <submittedName>
        <fullName evidence="3">Glycoside hydrolase</fullName>
    </submittedName>
</protein>
<dbReference type="GO" id="GO:0005975">
    <property type="term" value="P:carbohydrate metabolic process"/>
    <property type="evidence" value="ECO:0007669"/>
    <property type="project" value="InterPro"/>
</dbReference>
<keyword evidence="4" id="KW-1185">Reference proteome</keyword>
<sequence length="284" mass="31962">MWPAGSVPPNPILRPGYRLDFAEAFNGPALDRRKWLPYHLPHWSSRRQAAARYRFAKGSVVLEIDDGQQPWCPEFDGTVRASSLQTGVYSGPVDSADGQARCNPDSRVREPQDRQRLYVPRYGYFEMRAKAAASRLNQVGLWLVGFGDRPERSGRICVCEISGGFAGTRSTRIGYGVHAAGDPALADAWFTDFVPIDATEFHIYAAEWTPRHVDVFVDDRLLRRIPQSPAYPMQVMLGIYERPDAPAGPLNRQPGYPKTFTIDYFRGYQPLAGYGRRRPAPAEE</sequence>
<dbReference type="GO" id="GO:0004553">
    <property type="term" value="F:hydrolase activity, hydrolyzing O-glycosyl compounds"/>
    <property type="evidence" value="ECO:0007669"/>
    <property type="project" value="InterPro"/>
</dbReference>
<dbReference type="AlphaFoldDB" id="A0A2P7S4D6"/>
<accession>A0A2P7S4D6</accession>
<dbReference type="PROSITE" id="PS51762">
    <property type="entry name" value="GH16_2"/>
    <property type="match status" value="1"/>
</dbReference>
<dbReference type="Pfam" id="PF00722">
    <property type="entry name" value="Glyco_hydro_16"/>
    <property type="match status" value="1"/>
</dbReference>
<evidence type="ECO:0000256" key="1">
    <source>
        <dbReference type="ARBA" id="ARBA00006865"/>
    </source>
</evidence>
<dbReference type="CDD" id="cd00413">
    <property type="entry name" value="Glyco_hydrolase_16"/>
    <property type="match status" value="1"/>
</dbReference>
<comment type="caution">
    <text evidence="3">The sequence shown here is derived from an EMBL/GenBank/DDBJ whole genome shotgun (WGS) entry which is preliminary data.</text>
</comment>
<keyword evidence="3" id="KW-0378">Hydrolase</keyword>
<dbReference type="Proteomes" id="UP000241229">
    <property type="component" value="Unassembled WGS sequence"/>
</dbReference>
<dbReference type="Gene3D" id="2.60.120.200">
    <property type="match status" value="1"/>
</dbReference>
<organism evidence="3 4">
    <name type="scientific">Kumtagia ephedrae</name>
    <dbReference type="NCBI Taxonomy" id="2116701"/>
    <lineage>
        <taxon>Bacteria</taxon>
        <taxon>Pseudomonadati</taxon>
        <taxon>Pseudomonadota</taxon>
        <taxon>Alphaproteobacteria</taxon>
        <taxon>Hyphomicrobiales</taxon>
        <taxon>Phyllobacteriaceae</taxon>
        <taxon>Kumtagia</taxon>
    </lineage>
</organism>
<gene>
    <name evidence="3" type="ORF">C7I84_18740</name>
</gene>
<dbReference type="InterPro" id="IPR013320">
    <property type="entry name" value="ConA-like_dom_sf"/>
</dbReference>
<dbReference type="SUPFAM" id="SSF49899">
    <property type="entry name" value="Concanavalin A-like lectins/glucanases"/>
    <property type="match status" value="1"/>
</dbReference>
<evidence type="ECO:0000259" key="2">
    <source>
        <dbReference type="PROSITE" id="PS51762"/>
    </source>
</evidence>
<dbReference type="InterPro" id="IPR000757">
    <property type="entry name" value="Beta-glucanase-like"/>
</dbReference>
<feature type="domain" description="GH16" evidence="2">
    <location>
        <begin position="1"/>
        <end position="273"/>
    </location>
</feature>
<proteinExistence type="inferred from homology"/>
<dbReference type="EMBL" id="PXYK01000018">
    <property type="protein sequence ID" value="PSJ57301.1"/>
    <property type="molecule type" value="Genomic_DNA"/>
</dbReference>
<comment type="similarity">
    <text evidence="1">Belongs to the glycosyl hydrolase 16 family.</text>
</comment>
<evidence type="ECO:0000313" key="4">
    <source>
        <dbReference type="Proteomes" id="UP000241229"/>
    </source>
</evidence>
<reference evidence="3 4" key="1">
    <citation type="submission" date="2018-03" db="EMBL/GenBank/DDBJ databases">
        <title>The draft genome of Mesorhizobium sp. 6GN-30.</title>
        <authorList>
            <person name="Liu L."/>
            <person name="Li L."/>
            <person name="Wang T."/>
            <person name="Zhang X."/>
            <person name="Liang L."/>
        </authorList>
    </citation>
    <scope>NUCLEOTIDE SEQUENCE [LARGE SCALE GENOMIC DNA]</scope>
    <source>
        <strain evidence="3 4">6GN30</strain>
    </source>
</reference>
<evidence type="ECO:0000313" key="3">
    <source>
        <dbReference type="EMBL" id="PSJ57301.1"/>
    </source>
</evidence>
<dbReference type="OrthoDB" id="8110404at2"/>